<evidence type="ECO:0000256" key="3">
    <source>
        <dbReference type="ARBA" id="ARBA00022801"/>
    </source>
</evidence>
<feature type="binding site" evidence="4">
    <location>
        <position position="200"/>
    </location>
    <ligand>
        <name>a divalent metal cation</name>
        <dbReference type="ChEBI" id="CHEBI:60240"/>
        <label>1</label>
    </ligand>
</feature>
<organism evidence="6 7">
    <name type="scientific">Vulcanisaeta souniana JCM 11219</name>
    <dbReference type="NCBI Taxonomy" id="1293586"/>
    <lineage>
        <taxon>Archaea</taxon>
        <taxon>Thermoproteota</taxon>
        <taxon>Thermoprotei</taxon>
        <taxon>Thermoproteales</taxon>
        <taxon>Thermoproteaceae</taxon>
        <taxon>Vulcanisaeta</taxon>
    </lineage>
</organism>
<dbReference type="RefSeq" id="WP_188603852.1">
    <property type="nucleotide sequence ID" value="NZ_AP026830.1"/>
</dbReference>
<feature type="binding site" evidence="4">
    <location>
        <position position="152"/>
    </location>
    <ligand>
        <name>a divalent metal cation</name>
        <dbReference type="ChEBI" id="CHEBI:60240"/>
        <label>2</label>
    </ligand>
</feature>
<keyword evidence="8" id="KW-1185">Reference proteome</keyword>
<evidence type="ECO:0000313" key="7">
    <source>
        <dbReference type="Proteomes" id="UP000657075"/>
    </source>
</evidence>
<name>A0A830E520_9CREN</name>
<gene>
    <name evidence="6" type="ORF">GCM10007112_20520</name>
    <name evidence="5" type="ORF">Vsou_21000</name>
</gene>
<dbReference type="Proteomes" id="UP000657075">
    <property type="component" value="Unassembled WGS sequence"/>
</dbReference>
<feature type="binding site" evidence="4">
    <location>
        <position position="5"/>
    </location>
    <ligand>
        <name>a divalent metal cation</name>
        <dbReference type="ChEBI" id="CHEBI:60240"/>
        <label>1</label>
    </ligand>
</feature>
<comment type="similarity">
    <text evidence="1">Belongs to the metallo-dependent hydrolases superfamily. TatD-type hydrolase family.</text>
</comment>
<reference evidence="8" key="3">
    <citation type="submission" date="2022-09" db="EMBL/GenBank/DDBJ databases">
        <title>Complete genome sequence of Vulcanisaeta souniana.</title>
        <authorList>
            <person name="Kato S."/>
            <person name="Itoh T."/>
            <person name="Ohkuma M."/>
        </authorList>
    </citation>
    <scope>NUCLEOTIDE SEQUENCE [LARGE SCALE GENOMIC DNA]</scope>
    <source>
        <strain evidence="8">JCM 11219</strain>
    </source>
</reference>
<reference evidence="6" key="1">
    <citation type="journal article" date="2014" name="Int. J. Syst. Evol. Microbiol.">
        <title>Complete genome sequence of Corynebacterium casei LMG S-19264T (=DSM 44701T), isolated from a smear-ripened cheese.</title>
        <authorList>
            <consortium name="US DOE Joint Genome Institute (JGI-PGF)"/>
            <person name="Walter F."/>
            <person name="Albersmeier A."/>
            <person name="Kalinowski J."/>
            <person name="Ruckert C."/>
        </authorList>
    </citation>
    <scope>NUCLEOTIDE SEQUENCE</scope>
    <source>
        <strain evidence="6">JCM 11219</strain>
    </source>
</reference>
<evidence type="ECO:0000256" key="1">
    <source>
        <dbReference type="ARBA" id="ARBA00009275"/>
    </source>
</evidence>
<dbReference type="GeneID" id="76207642"/>
<dbReference type="CDD" id="cd01310">
    <property type="entry name" value="TatD_DNAse"/>
    <property type="match status" value="1"/>
</dbReference>
<dbReference type="SUPFAM" id="SSF51556">
    <property type="entry name" value="Metallo-dependent hydrolases"/>
    <property type="match status" value="1"/>
</dbReference>
<accession>A0A830E520</accession>
<feature type="binding site" evidence="4">
    <location>
        <position position="91"/>
    </location>
    <ligand>
        <name>a divalent metal cation</name>
        <dbReference type="ChEBI" id="CHEBI:60240"/>
        <label>1</label>
    </ligand>
</feature>
<evidence type="ECO:0000313" key="5">
    <source>
        <dbReference type="EMBL" id="BDR93007.1"/>
    </source>
</evidence>
<dbReference type="Pfam" id="PF01026">
    <property type="entry name" value="TatD_DNase"/>
    <property type="match status" value="1"/>
</dbReference>
<dbReference type="AlphaFoldDB" id="A0A830E520"/>
<evidence type="ECO:0000313" key="6">
    <source>
        <dbReference type="EMBL" id="GGI83607.1"/>
    </source>
</evidence>
<dbReference type="Proteomes" id="UP001060771">
    <property type="component" value="Chromosome"/>
</dbReference>
<dbReference type="EMBL" id="AP026830">
    <property type="protein sequence ID" value="BDR93007.1"/>
    <property type="molecule type" value="Genomic_DNA"/>
</dbReference>
<dbReference type="PIRSF" id="PIRSF005902">
    <property type="entry name" value="DNase_TatD"/>
    <property type="match status" value="1"/>
</dbReference>
<dbReference type="OrthoDB" id="26412at2157"/>
<dbReference type="PANTHER" id="PTHR46317">
    <property type="entry name" value="HYDROLASE OF PHP SUPERFAMILY-RELATED PROTEIN"/>
    <property type="match status" value="1"/>
</dbReference>
<dbReference type="InterPro" id="IPR001130">
    <property type="entry name" value="TatD-like"/>
</dbReference>
<dbReference type="EMBL" id="BMNM01000010">
    <property type="protein sequence ID" value="GGI83607.1"/>
    <property type="molecule type" value="Genomic_DNA"/>
</dbReference>
<dbReference type="GO" id="GO:0016788">
    <property type="term" value="F:hydrolase activity, acting on ester bonds"/>
    <property type="evidence" value="ECO:0007669"/>
    <property type="project" value="InterPro"/>
</dbReference>
<dbReference type="InterPro" id="IPR032466">
    <property type="entry name" value="Metal_Hydrolase"/>
</dbReference>
<evidence type="ECO:0000256" key="2">
    <source>
        <dbReference type="ARBA" id="ARBA00022723"/>
    </source>
</evidence>
<dbReference type="GO" id="GO:0046872">
    <property type="term" value="F:metal ion binding"/>
    <property type="evidence" value="ECO:0007669"/>
    <property type="project" value="UniProtKB-KW"/>
</dbReference>
<dbReference type="Gene3D" id="3.20.20.140">
    <property type="entry name" value="Metal-dependent hydrolases"/>
    <property type="match status" value="1"/>
</dbReference>
<keyword evidence="2 4" id="KW-0479">Metal-binding</keyword>
<proteinExistence type="inferred from homology"/>
<reference evidence="6" key="2">
    <citation type="submission" date="2020-09" db="EMBL/GenBank/DDBJ databases">
        <authorList>
            <person name="Sun Q."/>
            <person name="Ohkuma M."/>
        </authorList>
    </citation>
    <scope>NUCLEOTIDE SEQUENCE</scope>
    <source>
        <strain evidence="6">JCM 11219</strain>
    </source>
</reference>
<dbReference type="PANTHER" id="PTHR46317:SF1">
    <property type="entry name" value="HYDROLASE, TATD FAMILY"/>
    <property type="match status" value="1"/>
</dbReference>
<evidence type="ECO:0000313" key="8">
    <source>
        <dbReference type="Proteomes" id="UP001060771"/>
    </source>
</evidence>
<reference evidence="5" key="4">
    <citation type="journal article" date="2023" name="Microbiol. Resour. Announc.">
        <title>Complete Genome Sequence of Vulcanisaeta souniana Strain IC-059, a Hyperthermophilic Archaeon Isolated from Hot Spring Water in Japan.</title>
        <authorList>
            <person name="Kato S."/>
            <person name="Itoh T."/>
            <person name="Wu L."/>
            <person name="Ma J."/>
            <person name="Ohkuma M."/>
        </authorList>
    </citation>
    <scope>NUCLEOTIDE SEQUENCE</scope>
    <source>
        <strain evidence="5">JCM 11219</strain>
    </source>
</reference>
<evidence type="ECO:0000256" key="4">
    <source>
        <dbReference type="PIRSR" id="PIRSR005902-1"/>
    </source>
</evidence>
<feature type="binding site" evidence="4">
    <location>
        <position position="7"/>
    </location>
    <ligand>
        <name>a divalent metal cation</name>
        <dbReference type="ChEBI" id="CHEBI:60240"/>
        <label>1</label>
    </ligand>
</feature>
<protein>
    <submittedName>
        <fullName evidence="6">Deoxyribonuclease</fullName>
    </submittedName>
</protein>
<keyword evidence="3" id="KW-0378">Hydrolase</keyword>
<feature type="binding site" evidence="4">
    <location>
        <position position="129"/>
    </location>
    <ligand>
        <name>a divalent metal cation</name>
        <dbReference type="ChEBI" id="CHEBI:60240"/>
        <label>2</label>
    </ligand>
</feature>
<sequence>MIDTHAHLSRLDIYGHADELINEASGEGLLGIINVTMRLEETANALNLVNRYRGFVYTALGYDYCGFDIKEVQEIMRIINKNKELIVGIGEVGLDYSRVRDPMLREISRHIFTKWILLARDLELPLIIHSRKAENDVIELLSRHGPVKCVMHAFSGNKSQAIRLLELGCYFSIPPTVVRSQQKRDLAAIIPLSRLLLESDTPELGPSPGEPSRPAHIKLVLVELSRILNMDPGDLGNVVTENALSLFQLR</sequence>